<evidence type="ECO:0000256" key="4">
    <source>
        <dbReference type="ARBA" id="ARBA00022833"/>
    </source>
</evidence>
<keyword evidence="3" id="KW-0378">Hydrolase</keyword>
<gene>
    <name evidence="7" type="ORF">JWV26_11765</name>
</gene>
<feature type="chain" id="PRO_5044825196" evidence="5">
    <location>
        <begin position="24"/>
        <end position="283"/>
    </location>
</feature>
<organism evidence="7 8">
    <name type="scientific">Ectopseudomonas toyotomiensis</name>
    <dbReference type="NCBI Taxonomy" id="554344"/>
    <lineage>
        <taxon>Bacteria</taxon>
        <taxon>Pseudomonadati</taxon>
        <taxon>Pseudomonadota</taxon>
        <taxon>Gammaproteobacteria</taxon>
        <taxon>Pseudomonadales</taxon>
        <taxon>Pseudomonadaceae</taxon>
        <taxon>Ectopseudomonas</taxon>
    </lineage>
</organism>
<evidence type="ECO:0000256" key="3">
    <source>
        <dbReference type="ARBA" id="ARBA00022801"/>
    </source>
</evidence>
<proteinExistence type="inferred from homology"/>
<dbReference type="CDD" id="cd07729">
    <property type="entry name" value="AHL_lactonase_MBL-fold"/>
    <property type="match status" value="1"/>
</dbReference>
<evidence type="ECO:0000256" key="5">
    <source>
        <dbReference type="SAM" id="SignalP"/>
    </source>
</evidence>
<dbReference type="SUPFAM" id="SSF56281">
    <property type="entry name" value="Metallo-hydrolase/oxidoreductase"/>
    <property type="match status" value="1"/>
</dbReference>
<feature type="signal peptide" evidence="5">
    <location>
        <begin position="1"/>
        <end position="23"/>
    </location>
</feature>
<reference evidence="7 8" key="1">
    <citation type="submission" date="2021-02" db="EMBL/GenBank/DDBJ databases">
        <title>Whole genome sequencing of Pseudomonas alcaliphila strain SM2.</title>
        <authorList>
            <person name="Alshamsi M.S."/>
            <person name="Sudalaimuthuasari N."/>
            <person name="Kundu B."/>
            <person name="AlMaskari R.S."/>
            <person name="Elmahi Y."/>
            <person name="Mundra S."/>
            <person name="Chandran S."/>
            <person name="Malik S."/>
            <person name="Hazzouri K.M."/>
            <person name="Amiri K.M.A."/>
        </authorList>
    </citation>
    <scope>NUCLEOTIDE SEQUENCE [LARGE SCALE GENOMIC DNA]</scope>
    <source>
        <strain evidence="7 8">SM2</strain>
    </source>
</reference>
<dbReference type="Proteomes" id="UP000663658">
    <property type="component" value="Chromosome"/>
</dbReference>
<dbReference type="InterPro" id="IPR036866">
    <property type="entry name" value="RibonucZ/Hydroxyglut_hydro"/>
</dbReference>
<sequence>MKQAMAIFALVASLLGGWKGAYASDDVDVRLYRLDCGTMHLGDLTLMSDSGAYKGRSYDIVVSCYLIKHGDDWLLWDTGLSKDFLGGVTSGSLKMELTTTLVEQLEALGLSPSDIDIVALSHAHFDHAGQTGDFPEATLVLQRSEYQVLLQEKVAKAHFIEPGLLQSHVSDPELSKVKLVEGNHDLYGDGRVKMIALPGHTPGHMALELTLRNAGTVLLSGDQWHFTENRLRNQVPTFNFSHDQTLESSEKLEQLASRKGVTFIIQHEPADNARLPALPGYLD</sequence>
<keyword evidence="2" id="KW-0479">Metal-binding</keyword>
<keyword evidence="4" id="KW-0862">Zinc</keyword>
<dbReference type="Gene3D" id="3.60.15.10">
    <property type="entry name" value="Ribonuclease Z/Hydroxyacylglutathione hydrolase-like"/>
    <property type="match status" value="1"/>
</dbReference>
<dbReference type="EMBL" id="CP070505">
    <property type="protein sequence ID" value="QSL94994.1"/>
    <property type="molecule type" value="Genomic_DNA"/>
</dbReference>
<dbReference type="RefSeq" id="WP_206419132.1">
    <property type="nucleotide sequence ID" value="NZ_CP070505.1"/>
</dbReference>
<evidence type="ECO:0000313" key="7">
    <source>
        <dbReference type="EMBL" id="QSL94994.1"/>
    </source>
</evidence>
<keyword evidence="5" id="KW-0732">Signal</keyword>
<dbReference type="PANTHER" id="PTHR42978">
    <property type="entry name" value="QUORUM-QUENCHING LACTONASE YTNP-RELATED-RELATED"/>
    <property type="match status" value="1"/>
</dbReference>
<dbReference type="AlphaFoldDB" id="A0ABD7E322"/>
<dbReference type="GO" id="GO:0016787">
    <property type="term" value="F:hydrolase activity"/>
    <property type="evidence" value="ECO:0007669"/>
    <property type="project" value="UniProtKB-KW"/>
</dbReference>
<dbReference type="KEGG" id="pty:JWV26_11765"/>
<name>A0ABD7E322_9GAMM</name>
<evidence type="ECO:0000259" key="6">
    <source>
        <dbReference type="SMART" id="SM00849"/>
    </source>
</evidence>
<dbReference type="PANTHER" id="PTHR42978:SF3">
    <property type="entry name" value="BLR3078 PROTEIN"/>
    <property type="match status" value="1"/>
</dbReference>
<dbReference type="Pfam" id="PF00753">
    <property type="entry name" value="Lactamase_B"/>
    <property type="match status" value="1"/>
</dbReference>
<evidence type="ECO:0000256" key="1">
    <source>
        <dbReference type="ARBA" id="ARBA00007749"/>
    </source>
</evidence>
<dbReference type="InterPro" id="IPR001279">
    <property type="entry name" value="Metallo-B-lactamas"/>
</dbReference>
<accession>A0ABD7E322</accession>
<dbReference type="InterPro" id="IPR051013">
    <property type="entry name" value="MBL_superfamily_lactonases"/>
</dbReference>
<dbReference type="SMART" id="SM00849">
    <property type="entry name" value="Lactamase_B"/>
    <property type="match status" value="1"/>
</dbReference>
<evidence type="ECO:0000256" key="2">
    <source>
        <dbReference type="ARBA" id="ARBA00022723"/>
    </source>
</evidence>
<feature type="domain" description="Metallo-beta-lactamase" evidence="6">
    <location>
        <begin position="61"/>
        <end position="267"/>
    </location>
</feature>
<dbReference type="GO" id="GO:0046872">
    <property type="term" value="F:metal ion binding"/>
    <property type="evidence" value="ECO:0007669"/>
    <property type="project" value="UniProtKB-KW"/>
</dbReference>
<evidence type="ECO:0000313" key="8">
    <source>
        <dbReference type="Proteomes" id="UP000663658"/>
    </source>
</evidence>
<comment type="similarity">
    <text evidence="1">Belongs to the metallo-beta-lactamase superfamily.</text>
</comment>
<protein>
    <submittedName>
        <fullName evidence="7">N-acyl homoserine lactonase family protein</fullName>
    </submittedName>
</protein>